<evidence type="ECO:0000313" key="1">
    <source>
        <dbReference type="EMBL" id="GAJ23735.1"/>
    </source>
</evidence>
<sequence length="137" mass="15618">MTIPTKLNKKAKSEFGSGLVICLVKFAEHAEAWIKWRDQYKQMHAANPELFDESGAVEIFFYGASDHLYDMEIPEKYSKTKIARKIVELKSMALHIGHGIQRGNHTEADVIKAYDLCREIALLIDKDLGLKPDIGKW</sequence>
<organism evidence="1">
    <name type="scientific">marine sediment metagenome</name>
    <dbReference type="NCBI Taxonomy" id="412755"/>
    <lineage>
        <taxon>unclassified sequences</taxon>
        <taxon>metagenomes</taxon>
        <taxon>ecological metagenomes</taxon>
    </lineage>
</organism>
<dbReference type="AlphaFoldDB" id="X1W2H9"/>
<gene>
    <name evidence="1" type="ORF">S12H4_55916</name>
</gene>
<reference evidence="1" key="1">
    <citation type="journal article" date="2014" name="Front. Microbiol.">
        <title>High frequency of phylogenetically diverse reductive dehalogenase-homologous genes in deep subseafloor sedimentary metagenomes.</title>
        <authorList>
            <person name="Kawai M."/>
            <person name="Futagami T."/>
            <person name="Toyoda A."/>
            <person name="Takaki Y."/>
            <person name="Nishi S."/>
            <person name="Hori S."/>
            <person name="Arai W."/>
            <person name="Tsubouchi T."/>
            <person name="Morono Y."/>
            <person name="Uchiyama I."/>
            <person name="Ito T."/>
            <person name="Fujiyama A."/>
            <person name="Inagaki F."/>
            <person name="Takami H."/>
        </authorList>
    </citation>
    <scope>NUCLEOTIDE SEQUENCE</scope>
    <source>
        <strain evidence="1">Expedition CK06-06</strain>
    </source>
</reference>
<comment type="caution">
    <text evidence="1">The sequence shown here is derived from an EMBL/GenBank/DDBJ whole genome shotgun (WGS) entry which is preliminary data.</text>
</comment>
<proteinExistence type="predicted"/>
<accession>X1W2H9</accession>
<name>X1W2H9_9ZZZZ</name>
<dbReference type="EMBL" id="BARW01035924">
    <property type="protein sequence ID" value="GAJ23735.1"/>
    <property type="molecule type" value="Genomic_DNA"/>
</dbReference>
<protein>
    <submittedName>
        <fullName evidence="1">Uncharacterized protein</fullName>
    </submittedName>
</protein>